<sequence>MRLYNKKLIQQKLNSEEEIINNEPYIEKKQSKPKRRQIKKRQRNKIGRKKKKPLEPEKNVQEQMSRKLEEKQSLKRGNIKSKTLSYIQVNILQKSDLEEMKPVPHLDFLNSANLIDHIGVLSISNNKQQGQIEFDKIKSVISHTYGVMNFTHIEDLKLQLFFEVSFHPRQNGQNIDNTFCTSKQAALYCYDLAKNYILDHKDIFTKDIEYYLQ</sequence>
<comment type="caution">
    <text evidence="2">The sequence shown here is derived from an EMBL/GenBank/DDBJ whole genome shotgun (WGS) entry which is preliminary data.</text>
</comment>
<dbReference type="AlphaFoldDB" id="A0A8J8SXT8"/>
<accession>A0A8J8SXT8</accession>
<dbReference type="Proteomes" id="UP000785679">
    <property type="component" value="Unassembled WGS sequence"/>
</dbReference>
<dbReference type="OrthoDB" id="308035at2759"/>
<keyword evidence="3" id="KW-1185">Reference proteome</keyword>
<feature type="region of interest" description="Disordered" evidence="1">
    <location>
        <begin position="24"/>
        <end position="74"/>
    </location>
</feature>
<feature type="compositionally biased region" description="Basic residues" evidence="1">
    <location>
        <begin position="31"/>
        <end position="52"/>
    </location>
</feature>
<evidence type="ECO:0000313" key="3">
    <source>
        <dbReference type="Proteomes" id="UP000785679"/>
    </source>
</evidence>
<evidence type="ECO:0000313" key="2">
    <source>
        <dbReference type="EMBL" id="TNV74585.1"/>
    </source>
</evidence>
<reference evidence="2" key="1">
    <citation type="submission" date="2019-06" db="EMBL/GenBank/DDBJ databases">
        <authorList>
            <person name="Zheng W."/>
        </authorList>
    </citation>
    <scope>NUCLEOTIDE SEQUENCE</scope>
    <source>
        <strain evidence="2">QDHG01</strain>
    </source>
</reference>
<gene>
    <name evidence="2" type="ORF">FGO68_gene4120</name>
</gene>
<protein>
    <submittedName>
        <fullName evidence="2">Uncharacterized protein</fullName>
    </submittedName>
</protein>
<dbReference type="EMBL" id="RRYP01016819">
    <property type="protein sequence ID" value="TNV74585.1"/>
    <property type="molecule type" value="Genomic_DNA"/>
</dbReference>
<organism evidence="2 3">
    <name type="scientific">Halteria grandinella</name>
    <dbReference type="NCBI Taxonomy" id="5974"/>
    <lineage>
        <taxon>Eukaryota</taxon>
        <taxon>Sar</taxon>
        <taxon>Alveolata</taxon>
        <taxon>Ciliophora</taxon>
        <taxon>Intramacronucleata</taxon>
        <taxon>Spirotrichea</taxon>
        <taxon>Stichotrichia</taxon>
        <taxon>Sporadotrichida</taxon>
        <taxon>Halteriidae</taxon>
        <taxon>Halteria</taxon>
    </lineage>
</organism>
<evidence type="ECO:0000256" key="1">
    <source>
        <dbReference type="SAM" id="MobiDB-lite"/>
    </source>
</evidence>
<proteinExistence type="predicted"/>
<feature type="compositionally biased region" description="Basic and acidic residues" evidence="1">
    <location>
        <begin position="53"/>
        <end position="73"/>
    </location>
</feature>
<name>A0A8J8SXT8_HALGN</name>